<dbReference type="NCBIfam" id="TIGR03998">
    <property type="entry name" value="thiol_BshC"/>
    <property type="match status" value="1"/>
</dbReference>
<accession>A0A4R4E972</accession>
<proteinExistence type="inferred from homology"/>
<sequence>MRLEIVSQTRNQPLAEDYIENYVKVSEFYEYNPWDQGEWERRASDLTRAWCGARSGEHAASEEAGAVDGHSHGCTAAVAAKTAPRADRSALVSALTAYNSRVGNAAAAMDAIEQLRDRESLVVTGGQQAGLFGGPLYNVYKAVTVIQAAREASRQLNRTVIPVYWIAGEDHDWDEVNHLFYLNNDVKIRKVKIDAPKPYIRTSVSRLVLDETAWLKALEQLDESLIDSEHKRGLMKKLQEITSSSATLTDAFAQLMAWLFGHHGLVLIDSDDPAIRAIEAPMFAALIDQNKAVNDTLVHSDSMLRASGYKPQADVSANGANLFMFNKSGRVLLQRENEMFLDKKGKHSYSKQQLLELAEEQPTLFSNNVMTRPLMQEFLFPVLATVLGNAEIAYWGLTKRAFHELDMQMPILLPRLEFTLMDNTIHKYMNHYQLSFDDTKNRFESWRNEWLAQQDDIAYQDRFAEIREKLAAEYHQLIELVEAINPSLRTLGETNLERIDEQIRYYESKTSEAKEHKYEAELRRLDLIASSLMPLSKPQERGYNVIAYINRFGTNWIDELVDNPIPVDGQHRIYYV</sequence>
<evidence type="ECO:0000256" key="2">
    <source>
        <dbReference type="HAMAP-Rule" id="MF_01867"/>
    </source>
</evidence>
<dbReference type="Pfam" id="PF10079">
    <property type="entry name" value="Rossmann-like_BshC"/>
    <property type="match status" value="1"/>
</dbReference>
<dbReference type="InterPro" id="IPR011199">
    <property type="entry name" value="Bacillithiol_biosynth_BshC"/>
</dbReference>
<evidence type="ECO:0000313" key="5">
    <source>
        <dbReference type="EMBL" id="TCZ75543.1"/>
    </source>
</evidence>
<dbReference type="InterPro" id="IPR055398">
    <property type="entry name" value="Rossmann-like_BshC"/>
</dbReference>
<dbReference type="EC" id="6.-.-.-" evidence="2"/>
<name>A0A4R4E972_9BACL</name>
<dbReference type="InterPro" id="IPR055399">
    <property type="entry name" value="CC_BshC"/>
</dbReference>
<evidence type="ECO:0000259" key="4">
    <source>
        <dbReference type="Pfam" id="PF24850"/>
    </source>
</evidence>
<evidence type="ECO:0000313" key="6">
    <source>
        <dbReference type="Proteomes" id="UP000295418"/>
    </source>
</evidence>
<dbReference type="AlphaFoldDB" id="A0A4R4E972"/>
<dbReference type="GO" id="GO:0016874">
    <property type="term" value="F:ligase activity"/>
    <property type="evidence" value="ECO:0007669"/>
    <property type="project" value="UniProtKB-UniRule"/>
</dbReference>
<dbReference type="RefSeq" id="WP_132419223.1">
    <property type="nucleotide sequence ID" value="NZ_SKFG01000018.1"/>
</dbReference>
<dbReference type="Proteomes" id="UP000295418">
    <property type="component" value="Unassembled WGS sequence"/>
</dbReference>
<feature type="domain" description="Bacillithiol biosynthesis BshC C-terminal coiled-coil" evidence="4">
    <location>
        <begin position="418"/>
        <end position="575"/>
    </location>
</feature>
<keyword evidence="6" id="KW-1185">Reference proteome</keyword>
<dbReference type="HAMAP" id="MF_01867">
    <property type="entry name" value="BshC"/>
    <property type="match status" value="1"/>
</dbReference>
<protein>
    <recommendedName>
        <fullName evidence="2">Putative cysteine ligase BshC</fullName>
        <ecNumber evidence="2">6.-.-.-</ecNumber>
    </recommendedName>
</protein>
<evidence type="ECO:0000256" key="1">
    <source>
        <dbReference type="ARBA" id="ARBA00022598"/>
    </source>
</evidence>
<dbReference type="Pfam" id="PF24850">
    <property type="entry name" value="CC_BshC"/>
    <property type="match status" value="1"/>
</dbReference>
<dbReference type="EMBL" id="SKFG01000018">
    <property type="protein sequence ID" value="TCZ75543.1"/>
    <property type="molecule type" value="Genomic_DNA"/>
</dbReference>
<dbReference type="OrthoDB" id="9765151at2"/>
<comment type="caution">
    <text evidence="5">The sequence shown here is derived from an EMBL/GenBank/DDBJ whole genome shotgun (WGS) entry which is preliminary data.</text>
</comment>
<dbReference type="PIRSF" id="PIRSF012535">
    <property type="entry name" value="UCP012535"/>
    <property type="match status" value="1"/>
</dbReference>
<organism evidence="5 6">
    <name type="scientific">Paenibacillus albiflavus</name>
    <dbReference type="NCBI Taxonomy" id="2545760"/>
    <lineage>
        <taxon>Bacteria</taxon>
        <taxon>Bacillati</taxon>
        <taxon>Bacillota</taxon>
        <taxon>Bacilli</taxon>
        <taxon>Bacillales</taxon>
        <taxon>Paenibacillaceae</taxon>
        <taxon>Paenibacillus</taxon>
    </lineage>
</organism>
<reference evidence="5 6" key="1">
    <citation type="submission" date="2019-03" db="EMBL/GenBank/DDBJ databases">
        <authorList>
            <person name="Kim M.K.M."/>
        </authorList>
    </citation>
    <scope>NUCLEOTIDE SEQUENCE [LARGE SCALE GENOMIC DNA]</scope>
    <source>
        <strain evidence="5 6">18JY21-1</strain>
    </source>
</reference>
<keyword evidence="1 2" id="KW-0436">Ligase</keyword>
<gene>
    <name evidence="2 5" type="primary">bshC</name>
    <name evidence="5" type="ORF">E0485_16745</name>
</gene>
<comment type="function">
    <text evidence="2">Involved in bacillithiol (BSH) biosynthesis. May catalyze the last step of the pathway, the addition of cysteine to glucosamine malate (GlcN-Mal) to generate BSH.</text>
</comment>
<evidence type="ECO:0000259" key="3">
    <source>
        <dbReference type="Pfam" id="PF10079"/>
    </source>
</evidence>
<feature type="domain" description="Bacillithiol biosynthesis BshC N-terminal Rossmann-like" evidence="3">
    <location>
        <begin position="82"/>
        <end position="416"/>
    </location>
</feature>
<comment type="similarity">
    <text evidence="2">Belongs to the BshC family.</text>
</comment>